<dbReference type="SUPFAM" id="SSF51735">
    <property type="entry name" value="NAD(P)-binding Rossmann-fold domains"/>
    <property type="match status" value="1"/>
</dbReference>
<dbReference type="GO" id="GO:0004315">
    <property type="term" value="F:3-oxoacyl-[acyl-carrier-protein] synthase activity"/>
    <property type="evidence" value="ECO:0007669"/>
    <property type="project" value="UniProtKB-EC"/>
</dbReference>
<dbReference type="InterPro" id="IPR011032">
    <property type="entry name" value="GroES-like_sf"/>
</dbReference>
<evidence type="ECO:0000313" key="3">
    <source>
        <dbReference type="Proteomes" id="UP000029055"/>
    </source>
</evidence>
<name>A0A087E9T7_9BIFI</name>
<dbReference type="Pfam" id="PF08240">
    <property type="entry name" value="ADH_N"/>
    <property type="match status" value="1"/>
</dbReference>
<feature type="domain" description="Enoyl reductase (ER)" evidence="1">
    <location>
        <begin position="11"/>
        <end position="325"/>
    </location>
</feature>
<evidence type="ECO:0000313" key="2">
    <source>
        <dbReference type="EMBL" id="KFJ04538.1"/>
    </source>
</evidence>
<keyword evidence="2" id="KW-0808">Transferase</keyword>
<dbReference type="InterPro" id="IPR020843">
    <property type="entry name" value="ER"/>
</dbReference>
<gene>
    <name evidence="2" type="ORF">BISU_0545</name>
</gene>
<dbReference type="InterPro" id="IPR036291">
    <property type="entry name" value="NAD(P)-bd_dom_sf"/>
</dbReference>
<dbReference type="InterPro" id="IPR013149">
    <property type="entry name" value="ADH-like_C"/>
</dbReference>
<keyword evidence="3" id="KW-1185">Reference proteome</keyword>
<dbReference type="Gene3D" id="3.40.50.720">
    <property type="entry name" value="NAD(P)-binding Rossmann-like Domain"/>
    <property type="match status" value="1"/>
</dbReference>
<accession>A0A087E9T7</accession>
<reference evidence="2 3" key="1">
    <citation type="submission" date="2014-03" db="EMBL/GenBank/DDBJ databases">
        <title>Genomics of Bifidobacteria.</title>
        <authorList>
            <person name="Ventura M."/>
            <person name="Milani C."/>
            <person name="Lugli G.A."/>
        </authorList>
    </citation>
    <scope>NUCLEOTIDE SEQUENCE [LARGE SCALE GENOMIC DNA]</scope>
    <source>
        <strain evidence="2 3">LMG 11597</strain>
    </source>
</reference>
<dbReference type="Gene3D" id="3.90.180.10">
    <property type="entry name" value="Medium-chain alcohol dehydrogenases, catalytic domain"/>
    <property type="match status" value="1"/>
</dbReference>
<dbReference type="PANTHER" id="PTHR43482:SF1">
    <property type="entry name" value="PROTEIN AST1-RELATED"/>
    <property type="match status" value="1"/>
</dbReference>
<dbReference type="RefSeq" id="WP_081672603.1">
    <property type="nucleotide sequence ID" value="NZ_CP062939.1"/>
</dbReference>
<dbReference type="InterPro" id="IPR013154">
    <property type="entry name" value="ADH-like_N"/>
</dbReference>
<dbReference type="PANTHER" id="PTHR43482">
    <property type="entry name" value="PROTEIN AST1-RELATED"/>
    <property type="match status" value="1"/>
</dbReference>
<keyword evidence="2" id="KW-0012">Acyltransferase</keyword>
<dbReference type="STRING" id="77635.BISU_0545"/>
<protein>
    <submittedName>
        <fullName evidence="2">Oxidoreductase, zinc-binding dehydrogenase family protein</fullName>
        <ecNumber evidence="2">2.3.1.41</ecNumber>
    </submittedName>
</protein>
<comment type="caution">
    <text evidence="2">The sequence shown here is derived from an EMBL/GenBank/DDBJ whole genome shotgun (WGS) entry which is preliminary data.</text>
</comment>
<organism evidence="2 3">
    <name type="scientific">Bifidobacterium subtile</name>
    <dbReference type="NCBI Taxonomy" id="77635"/>
    <lineage>
        <taxon>Bacteria</taxon>
        <taxon>Bacillati</taxon>
        <taxon>Actinomycetota</taxon>
        <taxon>Actinomycetes</taxon>
        <taxon>Bifidobacteriales</taxon>
        <taxon>Bifidobacteriaceae</taxon>
        <taxon>Bifidobacterium</taxon>
    </lineage>
</organism>
<dbReference type="SMART" id="SM00829">
    <property type="entry name" value="PKS_ER"/>
    <property type="match status" value="1"/>
</dbReference>
<dbReference type="eggNOG" id="COG0604">
    <property type="taxonomic scope" value="Bacteria"/>
</dbReference>
<dbReference type="EMBL" id="JGZR01000003">
    <property type="protein sequence ID" value="KFJ04538.1"/>
    <property type="molecule type" value="Genomic_DNA"/>
</dbReference>
<sequence length="328" mass="34741">MTQAMRVECFGDPSAGVHIHSQTIRPARGRAIVRITHASVGSTDIAAVRGDYLLQPFTGFTPGYDFVGVIENLESVRHSDLQIGQRVAGVLPRMGTHATHIAVAPSLVVPVPDELDSAIAATAPLDAVTARFAISYVGSEEGSLLIQGAGGAVGSWAVQFAKALGYSVFGTASQRTRGLAERLGATVLDYHDPDWMDRLMSATHGGVTGAIDHTGSRALRHAMAPRGRIVRIAFDDESKHQRLSTATGFLAAGLHRCSRPNERMCSVPLIVATRRAAYRNVLASIFRGLAIGSLAAPRAIEHPFGGYADALEHASHGDPGTKTILVMP</sequence>
<dbReference type="OrthoDB" id="2665481at2"/>
<proteinExistence type="predicted"/>
<dbReference type="InterPro" id="IPR052585">
    <property type="entry name" value="Lipid_raft_assoc_Zn_ADH"/>
</dbReference>
<dbReference type="EC" id="2.3.1.41" evidence="2"/>
<dbReference type="Pfam" id="PF00107">
    <property type="entry name" value="ADH_zinc_N"/>
    <property type="match status" value="1"/>
</dbReference>
<dbReference type="GO" id="GO:0016491">
    <property type="term" value="F:oxidoreductase activity"/>
    <property type="evidence" value="ECO:0007669"/>
    <property type="project" value="InterPro"/>
</dbReference>
<evidence type="ECO:0000259" key="1">
    <source>
        <dbReference type="SMART" id="SM00829"/>
    </source>
</evidence>
<dbReference type="AlphaFoldDB" id="A0A087E9T7"/>
<dbReference type="Proteomes" id="UP000029055">
    <property type="component" value="Unassembled WGS sequence"/>
</dbReference>
<dbReference type="SUPFAM" id="SSF50129">
    <property type="entry name" value="GroES-like"/>
    <property type="match status" value="1"/>
</dbReference>